<reference evidence="8" key="1">
    <citation type="journal article" date="2019" name="Int. J. Syst. Evol. Microbiol.">
        <title>The Global Catalogue of Microorganisms (GCM) 10K type strain sequencing project: providing services to taxonomists for standard genome sequencing and annotation.</title>
        <authorList>
            <consortium name="The Broad Institute Genomics Platform"/>
            <consortium name="The Broad Institute Genome Sequencing Center for Infectious Disease"/>
            <person name="Wu L."/>
            <person name="Ma J."/>
        </authorList>
    </citation>
    <scope>NUCLEOTIDE SEQUENCE [LARGE SCALE GENOMIC DNA]</scope>
    <source>
        <strain evidence="8">JCM 17066</strain>
    </source>
</reference>
<feature type="domain" description="p-hydroxybenzoic acid efflux pump subunit AaeA-like beta-barrel" evidence="6">
    <location>
        <begin position="192"/>
        <end position="287"/>
    </location>
</feature>
<feature type="domain" description="p-hydroxybenzoic acid efflux pump subunit AaeA alpha-helical hairpin" evidence="5">
    <location>
        <begin position="83"/>
        <end position="155"/>
    </location>
</feature>
<proteinExistence type="inferred from homology"/>
<dbReference type="PANTHER" id="PTHR30367">
    <property type="entry name" value="P-HYDROXYBENZOIC ACID EFFLUX PUMP SUBUNIT AAEA-RELATED"/>
    <property type="match status" value="1"/>
</dbReference>
<evidence type="ECO:0000313" key="7">
    <source>
        <dbReference type="EMBL" id="MFC5475451.1"/>
    </source>
</evidence>
<keyword evidence="4" id="KW-0472">Membrane</keyword>
<comment type="similarity">
    <text evidence="1">Belongs to the membrane fusion protein (MFP) (TC 8.A.1) family.</text>
</comment>
<dbReference type="InterPro" id="IPR058632">
    <property type="entry name" value="HH_AaeA"/>
</dbReference>
<keyword evidence="3" id="KW-1133">Transmembrane helix</keyword>
<comment type="caution">
    <text evidence="7">The sequence shown here is derived from an EMBL/GenBank/DDBJ whole genome shotgun (WGS) entry which is preliminary data.</text>
</comment>
<dbReference type="InterPro" id="IPR006143">
    <property type="entry name" value="RND_pump_MFP"/>
</dbReference>
<dbReference type="Pfam" id="PF25878">
    <property type="entry name" value="HH_AAEA_pHBA"/>
    <property type="match status" value="1"/>
</dbReference>
<keyword evidence="8" id="KW-1185">Reference proteome</keyword>
<evidence type="ECO:0000256" key="4">
    <source>
        <dbReference type="ARBA" id="ARBA00023136"/>
    </source>
</evidence>
<gene>
    <name evidence="7" type="ORF">ACFPM8_15935</name>
</gene>
<dbReference type="Pfam" id="PF25963">
    <property type="entry name" value="Beta-barrel_AAEA"/>
    <property type="match status" value="1"/>
</dbReference>
<dbReference type="RefSeq" id="WP_378998761.1">
    <property type="nucleotide sequence ID" value="NZ_JBHSMT010000027.1"/>
</dbReference>
<organism evidence="7 8">
    <name type="scientific">Paraherbaspirillum soli</name>
    <dbReference type="NCBI Taxonomy" id="631222"/>
    <lineage>
        <taxon>Bacteria</taxon>
        <taxon>Pseudomonadati</taxon>
        <taxon>Pseudomonadota</taxon>
        <taxon>Betaproteobacteria</taxon>
        <taxon>Burkholderiales</taxon>
        <taxon>Oxalobacteraceae</taxon>
        <taxon>Paraherbaspirillum</taxon>
    </lineage>
</organism>
<dbReference type="Gene3D" id="2.40.30.170">
    <property type="match status" value="1"/>
</dbReference>
<dbReference type="SUPFAM" id="SSF111369">
    <property type="entry name" value="HlyD-like secretion proteins"/>
    <property type="match status" value="1"/>
</dbReference>
<dbReference type="Proteomes" id="UP001596045">
    <property type="component" value="Unassembled WGS sequence"/>
</dbReference>
<name>A0ABW0MDD2_9BURK</name>
<evidence type="ECO:0000259" key="6">
    <source>
        <dbReference type="Pfam" id="PF25963"/>
    </source>
</evidence>
<accession>A0ABW0MDD2</accession>
<dbReference type="InterPro" id="IPR050393">
    <property type="entry name" value="MFP_Efflux_Pump"/>
</dbReference>
<dbReference type="InterPro" id="IPR058634">
    <property type="entry name" value="AaeA-lik-b-barrel"/>
</dbReference>
<evidence type="ECO:0000256" key="1">
    <source>
        <dbReference type="ARBA" id="ARBA00009477"/>
    </source>
</evidence>
<sequence>MKSLVSPKTLSGIALTSLVVAAALLLGDTLWNRYMNSPWTRDGRVRADVIDVAADVSGLVVEVPVHDNAYVHKGQLLMKIDPARYRIALAQADALVAQRKAALNMKRSDAARRAKLDSDVISSENRENASADATAAQAVYQEALAARDAAQLNLQRTEVRAQVDGWVSNLNIHAGDFAQAGVAKLALIDAKSFWVYGYFEETKLPLLKTGGAVEIRLLGGEQLLSGHIDSISRGITDRDNPTGSGLLANVNPSFNWVRLAQRVPVRIHIDHVPAGVTLAAGMTCTVIAR</sequence>
<evidence type="ECO:0000256" key="3">
    <source>
        <dbReference type="ARBA" id="ARBA00022989"/>
    </source>
</evidence>
<keyword evidence="2" id="KW-0812">Transmembrane</keyword>
<evidence type="ECO:0000313" key="8">
    <source>
        <dbReference type="Proteomes" id="UP001596045"/>
    </source>
</evidence>
<dbReference type="EMBL" id="JBHSMT010000027">
    <property type="protein sequence ID" value="MFC5475451.1"/>
    <property type="molecule type" value="Genomic_DNA"/>
</dbReference>
<dbReference type="Gene3D" id="2.40.50.100">
    <property type="match status" value="1"/>
</dbReference>
<evidence type="ECO:0000259" key="5">
    <source>
        <dbReference type="Pfam" id="PF25878"/>
    </source>
</evidence>
<evidence type="ECO:0000256" key="2">
    <source>
        <dbReference type="ARBA" id="ARBA00022692"/>
    </source>
</evidence>
<protein>
    <submittedName>
        <fullName evidence="7">Efflux RND transporter periplasmic adaptor subunit</fullName>
    </submittedName>
</protein>
<dbReference type="PANTHER" id="PTHR30367:SF12">
    <property type="entry name" value="P-HYDROXYBENZOIC ACID EFFLUX PUMP SUBUNIT AAEA"/>
    <property type="match status" value="1"/>
</dbReference>
<dbReference type="NCBIfam" id="TIGR01730">
    <property type="entry name" value="RND_mfp"/>
    <property type="match status" value="1"/>
</dbReference>